<protein>
    <submittedName>
        <fullName evidence="2">DUF5615 family PIN-like protein</fullName>
    </submittedName>
</protein>
<evidence type="ECO:0000259" key="1">
    <source>
        <dbReference type="Pfam" id="PF18480"/>
    </source>
</evidence>
<keyword evidence="3" id="KW-1185">Reference proteome</keyword>
<dbReference type="EMBL" id="JAENIK010000011">
    <property type="protein sequence ID" value="MBK1816057.1"/>
    <property type="molecule type" value="Genomic_DNA"/>
</dbReference>
<dbReference type="AlphaFoldDB" id="A0A934R3B4"/>
<evidence type="ECO:0000313" key="2">
    <source>
        <dbReference type="EMBL" id="MBK1816057.1"/>
    </source>
</evidence>
<sequence>MKTSGRHFITQPFICPIKSFLSQAMRWLLDQGLPRTAAGLLREKGEDATHVGEISMFHSKDIDILLHAARENQIVVTLDSDFHALLAVSNASQPSVIRLREEGLRGQKVCELILRLRDKFDDQLSKGCVLTVTTNQVRLRLLPINS</sequence>
<accession>A0A934R3B4</accession>
<comment type="caution">
    <text evidence="2">The sequence shown here is derived from an EMBL/GenBank/DDBJ whole genome shotgun (WGS) entry which is preliminary data.</text>
</comment>
<feature type="domain" description="DUF5615" evidence="1">
    <location>
        <begin position="25"/>
        <end position="133"/>
    </location>
</feature>
<evidence type="ECO:0000313" key="3">
    <source>
        <dbReference type="Proteomes" id="UP000600139"/>
    </source>
</evidence>
<reference evidence="2" key="1">
    <citation type="submission" date="2021-01" db="EMBL/GenBank/DDBJ databases">
        <title>Modified the classification status of verrucomicrobia.</title>
        <authorList>
            <person name="Feng X."/>
        </authorList>
    </citation>
    <scope>NUCLEOTIDE SEQUENCE</scope>
    <source>
        <strain evidence="2">JCM 18052</strain>
    </source>
</reference>
<dbReference type="InterPro" id="IPR041049">
    <property type="entry name" value="DUF5615"/>
</dbReference>
<organism evidence="2 3">
    <name type="scientific">Luteolibacter yonseiensis</name>
    <dbReference type="NCBI Taxonomy" id="1144680"/>
    <lineage>
        <taxon>Bacteria</taxon>
        <taxon>Pseudomonadati</taxon>
        <taxon>Verrucomicrobiota</taxon>
        <taxon>Verrucomicrobiia</taxon>
        <taxon>Verrucomicrobiales</taxon>
        <taxon>Verrucomicrobiaceae</taxon>
        <taxon>Luteolibacter</taxon>
    </lineage>
</organism>
<gene>
    <name evidence="2" type="ORF">JIN84_10575</name>
</gene>
<proteinExistence type="predicted"/>
<dbReference type="Proteomes" id="UP000600139">
    <property type="component" value="Unassembled WGS sequence"/>
</dbReference>
<dbReference type="Pfam" id="PF18480">
    <property type="entry name" value="DUF5615"/>
    <property type="match status" value="1"/>
</dbReference>
<name>A0A934R3B4_9BACT</name>
<dbReference type="RefSeq" id="WP_200351014.1">
    <property type="nucleotide sequence ID" value="NZ_BAABHZ010000006.1"/>
</dbReference>